<proteinExistence type="predicted"/>
<reference evidence="2" key="1">
    <citation type="journal article" date="2019" name="Environ. Microbiol.">
        <title>Fungal ecological strategies reflected in gene transcription - a case study of two litter decomposers.</title>
        <authorList>
            <person name="Barbi F."/>
            <person name="Kohler A."/>
            <person name="Barry K."/>
            <person name="Baskaran P."/>
            <person name="Daum C."/>
            <person name="Fauchery L."/>
            <person name="Ihrmark K."/>
            <person name="Kuo A."/>
            <person name="LaButti K."/>
            <person name="Lipzen A."/>
            <person name="Morin E."/>
            <person name="Grigoriev I.V."/>
            <person name="Henrissat B."/>
            <person name="Lindahl B."/>
            <person name="Martin F."/>
        </authorList>
    </citation>
    <scope>NUCLEOTIDE SEQUENCE</scope>
    <source>
        <strain evidence="2">JB14</strain>
    </source>
</reference>
<dbReference type="Proteomes" id="UP000799118">
    <property type="component" value="Unassembled WGS sequence"/>
</dbReference>
<protein>
    <submittedName>
        <fullName evidence="2">Uncharacterized protein</fullName>
    </submittedName>
</protein>
<keyword evidence="3" id="KW-1185">Reference proteome</keyword>
<dbReference type="EMBL" id="ML770350">
    <property type="protein sequence ID" value="KAE9383719.1"/>
    <property type="molecule type" value="Genomic_DNA"/>
</dbReference>
<organism evidence="2 3">
    <name type="scientific">Gymnopus androsaceus JB14</name>
    <dbReference type="NCBI Taxonomy" id="1447944"/>
    <lineage>
        <taxon>Eukaryota</taxon>
        <taxon>Fungi</taxon>
        <taxon>Dikarya</taxon>
        <taxon>Basidiomycota</taxon>
        <taxon>Agaricomycotina</taxon>
        <taxon>Agaricomycetes</taxon>
        <taxon>Agaricomycetidae</taxon>
        <taxon>Agaricales</taxon>
        <taxon>Marasmiineae</taxon>
        <taxon>Omphalotaceae</taxon>
        <taxon>Gymnopus</taxon>
    </lineage>
</organism>
<name>A0A6A4GDT2_9AGAR</name>
<sequence length="232" mass="25054">MSDLSSVLAASKDLNSHLNKSDLPSVHLSLEQIEAQSRRLVSKHRTGDTDKALSVKYAKAYLSSQDSWIHEDRSQTPVLATRAGHALLDTSFSALLCAHPSHSAAQLRREVSLAASSNLASAAFLRSSQTSTRGRGMRHSGWERQSCSAPPGALVLGIPSRVVASRGGSLQKRLRRLFRMTALAAGRPPSVFLGGHSLPLSRSRSRNKAPQELSQNSPRNMVTPHQLPTAVL</sequence>
<dbReference type="OrthoDB" id="1918363at2759"/>
<evidence type="ECO:0000313" key="3">
    <source>
        <dbReference type="Proteomes" id="UP000799118"/>
    </source>
</evidence>
<feature type="region of interest" description="Disordered" evidence="1">
    <location>
        <begin position="194"/>
        <end position="232"/>
    </location>
</feature>
<accession>A0A6A4GDT2</accession>
<dbReference type="AlphaFoldDB" id="A0A6A4GDT2"/>
<gene>
    <name evidence="2" type="ORF">BT96DRAFT_1008847</name>
</gene>
<evidence type="ECO:0000256" key="1">
    <source>
        <dbReference type="SAM" id="MobiDB-lite"/>
    </source>
</evidence>
<evidence type="ECO:0000313" key="2">
    <source>
        <dbReference type="EMBL" id="KAE9383719.1"/>
    </source>
</evidence>